<gene>
    <name evidence="4" type="primary">cheY_5</name>
    <name evidence="4" type="ORF">STSP2_02191</name>
</gene>
<feature type="modified residue" description="4-aspartylphosphate" evidence="2">
    <location>
        <position position="55"/>
    </location>
</feature>
<dbReference type="KEGG" id="alus:STSP2_02191"/>
<evidence type="ECO:0000256" key="2">
    <source>
        <dbReference type="PROSITE-ProRule" id="PRU00169"/>
    </source>
</evidence>
<dbReference type="InterPro" id="IPR001789">
    <property type="entry name" value="Sig_transdc_resp-reg_receiver"/>
</dbReference>
<dbReference type="InterPro" id="IPR050956">
    <property type="entry name" value="2C_system_His_kinase"/>
</dbReference>
<dbReference type="PROSITE" id="PS50110">
    <property type="entry name" value="RESPONSE_REGULATORY"/>
    <property type="match status" value="1"/>
</dbReference>
<keyword evidence="1 2" id="KW-0597">Phosphoprotein</keyword>
<dbReference type="SMART" id="SM00448">
    <property type="entry name" value="REC"/>
    <property type="match status" value="1"/>
</dbReference>
<protein>
    <submittedName>
        <fullName evidence="4">Chemotaxis protein CheY</fullName>
    </submittedName>
</protein>
<evidence type="ECO:0000313" key="5">
    <source>
        <dbReference type="Proteomes" id="UP000189674"/>
    </source>
</evidence>
<proteinExistence type="predicted"/>
<dbReference type="Proteomes" id="UP000189674">
    <property type="component" value="Chromosome"/>
</dbReference>
<dbReference type="EMBL" id="CP019791">
    <property type="protein sequence ID" value="AQT69013.1"/>
    <property type="molecule type" value="Genomic_DNA"/>
</dbReference>
<feature type="domain" description="Response regulatory" evidence="3">
    <location>
        <begin position="2"/>
        <end position="128"/>
    </location>
</feature>
<name>A0A1U9NM79_9BACT</name>
<dbReference type="OrthoDB" id="9800897at2"/>
<dbReference type="SUPFAM" id="SSF52172">
    <property type="entry name" value="CheY-like"/>
    <property type="match status" value="1"/>
</dbReference>
<dbReference type="PANTHER" id="PTHR43719:SF28">
    <property type="entry name" value="PEROXIDE STRESS-ACTIVATED HISTIDINE KINASE MAK1-RELATED"/>
    <property type="match status" value="1"/>
</dbReference>
<dbReference type="CDD" id="cd17546">
    <property type="entry name" value="REC_hyHK_CKI1_RcsC-like"/>
    <property type="match status" value="1"/>
</dbReference>
<dbReference type="STRING" id="1936003.STSP2_02191"/>
<reference evidence="5" key="1">
    <citation type="submission" date="2017-02" db="EMBL/GenBank/DDBJ databases">
        <title>Comparative genomics and description of representatives of a novel lineage of planctomycetes thriving in anoxic sediments.</title>
        <authorList>
            <person name="Spring S."/>
            <person name="Bunk B."/>
            <person name="Sproer C."/>
        </authorList>
    </citation>
    <scope>NUCLEOTIDE SEQUENCE [LARGE SCALE GENOMIC DNA]</scope>
    <source>
        <strain evidence="5">ST-NAGAB-D1</strain>
    </source>
</reference>
<dbReference type="AlphaFoldDB" id="A0A1U9NM79"/>
<dbReference type="Pfam" id="PF00072">
    <property type="entry name" value="Response_reg"/>
    <property type="match status" value="1"/>
</dbReference>
<keyword evidence="5" id="KW-1185">Reference proteome</keyword>
<evidence type="ECO:0000313" key="4">
    <source>
        <dbReference type="EMBL" id="AQT69013.1"/>
    </source>
</evidence>
<dbReference type="GO" id="GO:0000160">
    <property type="term" value="P:phosphorelay signal transduction system"/>
    <property type="evidence" value="ECO:0007669"/>
    <property type="project" value="InterPro"/>
</dbReference>
<evidence type="ECO:0000259" key="3">
    <source>
        <dbReference type="PROSITE" id="PS50110"/>
    </source>
</evidence>
<accession>A0A1U9NM79</accession>
<dbReference type="InterPro" id="IPR011006">
    <property type="entry name" value="CheY-like_superfamily"/>
</dbReference>
<sequence length="136" mass="15301">MKCLIVEDDRSAQKLMQIYLSDFFECSVAENGVEALEEVVSSLESGTPYDLICMDIMMPEMDGMEALEKIRQAESKRGIEGLNCIKVIMTTAKQQSEDIFGAFRKGCEGYIVKPIRRADLIEQIEKLGLIKIEAVK</sequence>
<organism evidence="4 5">
    <name type="scientific">Anaerohalosphaera lusitana</name>
    <dbReference type="NCBI Taxonomy" id="1936003"/>
    <lineage>
        <taxon>Bacteria</taxon>
        <taxon>Pseudomonadati</taxon>
        <taxon>Planctomycetota</taxon>
        <taxon>Phycisphaerae</taxon>
        <taxon>Sedimentisphaerales</taxon>
        <taxon>Anaerohalosphaeraceae</taxon>
        <taxon>Anaerohalosphaera</taxon>
    </lineage>
</organism>
<evidence type="ECO:0000256" key="1">
    <source>
        <dbReference type="ARBA" id="ARBA00022553"/>
    </source>
</evidence>
<dbReference type="Gene3D" id="3.40.50.2300">
    <property type="match status" value="1"/>
</dbReference>
<dbReference type="PANTHER" id="PTHR43719">
    <property type="entry name" value="TWO-COMPONENT HISTIDINE KINASE"/>
    <property type="match status" value="1"/>
</dbReference>
<dbReference type="RefSeq" id="WP_146662485.1">
    <property type="nucleotide sequence ID" value="NZ_CP019791.1"/>
</dbReference>